<protein>
    <submittedName>
        <fullName evidence="9">DHA2 family efflux MFS transporter permease subunit</fullName>
    </submittedName>
</protein>
<feature type="transmembrane region" description="Helical" evidence="7">
    <location>
        <begin position="269"/>
        <end position="291"/>
    </location>
</feature>
<dbReference type="RefSeq" id="WP_148568058.1">
    <property type="nucleotide sequence ID" value="NZ_RXYA01000014.1"/>
</dbReference>
<dbReference type="InterPro" id="IPR036259">
    <property type="entry name" value="MFS_trans_sf"/>
</dbReference>
<dbReference type="GO" id="GO:0022857">
    <property type="term" value="F:transmembrane transporter activity"/>
    <property type="evidence" value="ECO:0007669"/>
    <property type="project" value="InterPro"/>
</dbReference>
<dbReference type="CDD" id="cd17503">
    <property type="entry name" value="MFS_LmrB_MDR_like"/>
    <property type="match status" value="1"/>
</dbReference>
<evidence type="ECO:0000256" key="1">
    <source>
        <dbReference type="ARBA" id="ARBA00004651"/>
    </source>
</evidence>
<dbReference type="PANTHER" id="PTHR42718">
    <property type="entry name" value="MAJOR FACILITATOR SUPERFAMILY MULTIDRUG TRANSPORTER MFSC"/>
    <property type="match status" value="1"/>
</dbReference>
<feature type="transmembrane region" description="Helical" evidence="7">
    <location>
        <begin position="205"/>
        <end position="225"/>
    </location>
</feature>
<feature type="transmembrane region" description="Helical" evidence="7">
    <location>
        <begin position="335"/>
        <end position="352"/>
    </location>
</feature>
<reference evidence="9" key="2">
    <citation type="submission" date="2020-10" db="EMBL/GenBank/DDBJ databases">
        <title>Comparative genomics of the Acetobacterium genus.</title>
        <authorList>
            <person name="Marshall C."/>
            <person name="May H."/>
            <person name="Norman S."/>
        </authorList>
    </citation>
    <scope>NUCLEOTIDE SEQUENCE</scope>
    <source>
        <strain evidence="9">DER-2019</strain>
    </source>
</reference>
<dbReference type="Pfam" id="PF07690">
    <property type="entry name" value="MFS_1"/>
    <property type="match status" value="1"/>
</dbReference>
<feature type="transmembrane region" description="Helical" evidence="7">
    <location>
        <begin position="303"/>
        <end position="323"/>
    </location>
</feature>
<proteinExistence type="predicted"/>
<evidence type="ECO:0000313" key="10">
    <source>
        <dbReference type="Proteomes" id="UP000616595"/>
    </source>
</evidence>
<dbReference type="Gene3D" id="1.20.1720.10">
    <property type="entry name" value="Multidrug resistance protein D"/>
    <property type="match status" value="1"/>
</dbReference>
<evidence type="ECO:0000256" key="4">
    <source>
        <dbReference type="ARBA" id="ARBA00022692"/>
    </source>
</evidence>
<evidence type="ECO:0000256" key="2">
    <source>
        <dbReference type="ARBA" id="ARBA00022448"/>
    </source>
</evidence>
<feature type="transmembrane region" description="Helical" evidence="7">
    <location>
        <begin position="116"/>
        <end position="134"/>
    </location>
</feature>
<sequence>MKKTKPEKSTPKINATAILAVLVFSAFIALFNETILNVALNILMAEMNVTAGTIQWIVTAYMIVTAVMIPVTAFLIQSFEIKKLYLGAMTILLIGTICAAFSNSFAMLLISRMLQASGTGMMIPIMMNTILLVTPREKRGTAMGICVCAIQLGPALGPTFSGIILQFLSWHALFFILVPLIILAMILGSVYLVNVSTLTKPKLDGLSILLSTIGVGGIIFGLNGFSSGGNMKMTVMIFIIGIIALIVFGKRQLSLKEPMLEMRIFKYPLFSIGAALVMISMMTVFTMNVMLPMFLQGALQTTTFIAAIVLLPATLSNGFVTLIGGKIYDKLGAKVLIPVGFAIIFVGMVIISRSTVNTSIATIIVTYIAICIGIGCTMSPAQTNALNQLPKEAYPHGVAILNTLQQIAAAIGSSLFIGIMSASQLRALNNQVQEQAAVASGFSTATLVMAGFVFIGLCLSFALRFENKKVTKDQSEVSFEDTSGL</sequence>
<keyword evidence="5 7" id="KW-1133">Transmembrane helix</keyword>
<feature type="transmembrane region" description="Helical" evidence="7">
    <location>
        <begin position="54"/>
        <end position="76"/>
    </location>
</feature>
<dbReference type="EMBL" id="WJBD01000010">
    <property type="protein sequence ID" value="MBC3888569.1"/>
    <property type="molecule type" value="Genomic_DNA"/>
</dbReference>
<dbReference type="Gene3D" id="1.20.1250.20">
    <property type="entry name" value="MFS general substrate transporter like domains"/>
    <property type="match status" value="1"/>
</dbReference>
<gene>
    <name evidence="9" type="ORF">GH810_09640</name>
</gene>
<evidence type="ECO:0000256" key="7">
    <source>
        <dbReference type="SAM" id="Phobius"/>
    </source>
</evidence>
<feature type="transmembrane region" description="Helical" evidence="7">
    <location>
        <begin position="170"/>
        <end position="193"/>
    </location>
</feature>
<feature type="transmembrane region" description="Helical" evidence="7">
    <location>
        <begin position="442"/>
        <end position="463"/>
    </location>
</feature>
<evidence type="ECO:0000259" key="8">
    <source>
        <dbReference type="PROSITE" id="PS50850"/>
    </source>
</evidence>
<dbReference type="GO" id="GO:0005886">
    <property type="term" value="C:plasma membrane"/>
    <property type="evidence" value="ECO:0007669"/>
    <property type="project" value="UniProtKB-SubCell"/>
</dbReference>
<name>A0A923HTZ2_9FIRM</name>
<evidence type="ECO:0000313" key="9">
    <source>
        <dbReference type="EMBL" id="MBC3888569.1"/>
    </source>
</evidence>
<dbReference type="SUPFAM" id="SSF103473">
    <property type="entry name" value="MFS general substrate transporter"/>
    <property type="match status" value="1"/>
</dbReference>
<keyword evidence="3" id="KW-1003">Cell membrane</keyword>
<feature type="domain" description="Major facilitator superfamily (MFS) profile" evidence="8">
    <location>
        <begin position="18"/>
        <end position="468"/>
    </location>
</feature>
<feature type="transmembrane region" description="Helical" evidence="7">
    <location>
        <begin position="231"/>
        <end position="248"/>
    </location>
</feature>
<dbReference type="Proteomes" id="UP000616595">
    <property type="component" value="Unassembled WGS sequence"/>
</dbReference>
<feature type="transmembrane region" description="Helical" evidence="7">
    <location>
        <begin position="358"/>
        <end position="378"/>
    </location>
</feature>
<feature type="transmembrane region" description="Helical" evidence="7">
    <location>
        <begin position="12"/>
        <end position="31"/>
    </location>
</feature>
<accession>A0A923HTZ2</accession>
<evidence type="ECO:0000256" key="5">
    <source>
        <dbReference type="ARBA" id="ARBA00022989"/>
    </source>
</evidence>
<organism evidence="9 10">
    <name type="scientific">Acetobacterium paludosum</name>
    <dbReference type="NCBI Taxonomy" id="52693"/>
    <lineage>
        <taxon>Bacteria</taxon>
        <taxon>Bacillati</taxon>
        <taxon>Bacillota</taxon>
        <taxon>Clostridia</taxon>
        <taxon>Eubacteriales</taxon>
        <taxon>Eubacteriaceae</taxon>
        <taxon>Acetobacterium</taxon>
    </lineage>
</organism>
<comment type="caution">
    <text evidence="9">The sequence shown here is derived from an EMBL/GenBank/DDBJ whole genome shotgun (WGS) entry which is preliminary data.</text>
</comment>
<keyword evidence="4 7" id="KW-0812">Transmembrane</keyword>
<dbReference type="PROSITE" id="PS50850">
    <property type="entry name" value="MFS"/>
    <property type="match status" value="1"/>
</dbReference>
<dbReference type="PANTHER" id="PTHR42718:SF43">
    <property type="entry name" value="LINCOMYCIN RESISTANCE PROTEIN LMRB"/>
    <property type="match status" value="1"/>
</dbReference>
<keyword evidence="10" id="KW-1185">Reference proteome</keyword>
<dbReference type="OrthoDB" id="102502at2"/>
<feature type="transmembrane region" description="Helical" evidence="7">
    <location>
        <begin position="141"/>
        <end position="164"/>
    </location>
</feature>
<keyword evidence="2" id="KW-0813">Transport</keyword>
<reference evidence="9" key="1">
    <citation type="submission" date="2019-10" db="EMBL/GenBank/DDBJ databases">
        <authorList>
            <person name="Ross D.E."/>
            <person name="Gulliver D."/>
        </authorList>
    </citation>
    <scope>NUCLEOTIDE SEQUENCE</scope>
    <source>
        <strain evidence="9">DER-2019</strain>
    </source>
</reference>
<evidence type="ECO:0000256" key="6">
    <source>
        <dbReference type="ARBA" id="ARBA00023136"/>
    </source>
</evidence>
<keyword evidence="6 7" id="KW-0472">Membrane</keyword>
<dbReference type="InterPro" id="IPR004638">
    <property type="entry name" value="EmrB-like"/>
</dbReference>
<dbReference type="NCBIfam" id="TIGR00711">
    <property type="entry name" value="efflux_EmrB"/>
    <property type="match status" value="1"/>
</dbReference>
<dbReference type="InterPro" id="IPR020846">
    <property type="entry name" value="MFS_dom"/>
</dbReference>
<comment type="subcellular location">
    <subcellularLocation>
        <location evidence="1">Cell membrane</location>
        <topology evidence="1">Multi-pass membrane protein</topology>
    </subcellularLocation>
</comment>
<feature type="transmembrane region" description="Helical" evidence="7">
    <location>
        <begin position="88"/>
        <end position="110"/>
    </location>
</feature>
<feature type="transmembrane region" description="Helical" evidence="7">
    <location>
        <begin position="399"/>
        <end position="422"/>
    </location>
</feature>
<dbReference type="InterPro" id="IPR011701">
    <property type="entry name" value="MFS"/>
</dbReference>
<dbReference type="AlphaFoldDB" id="A0A923HTZ2"/>
<evidence type="ECO:0000256" key="3">
    <source>
        <dbReference type="ARBA" id="ARBA00022475"/>
    </source>
</evidence>
<dbReference type="PRINTS" id="PR01036">
    <property type="entry name" value="TCRTETB"/>
</dbReference>